<evidence type="ECO:0000313" key="4">
    <source>
        <dbReference type="EMBL" id="MBU5491524.1"/>
    </source>
</evidence>
<keyword evidence="2" id="KW-0812">Transmembrane</keyword>
<dbReference type="InterPro" id="IPR050448">
    <property type="entry name" value="OpgB/LTA_synthase_biosynth"/>
</dbReference>
<feature type="transmembrane region" description="Helical" evidence="2">
    <location>
        <begin position="64"/>
        <end position="86"/>
    </location>
</feature>
<keyword evidence="5" id="KW-1185">Reference proteome</keyword>
<accession>A0ABS6EUZ3</accession>
<evidence type="ECO:0000313" key="5">
    <source>
        <dbReference type="Proteomes" id="UP000783588"/>
    </source>
</evidence>
<feature type="transmembrane region" description="Helical" evidence="2">
    <location>
        <begin position="7"/>
        <end position="25"/>
    </location>
</feature>
<evidence type="ECO:0000256" key="2">
    <source>
        <dbReference type="SAM" id="Phobius"/>
    </source>
</evidence>
<evidence type="ECO:0000256" key="1">
    <source>
        <dbReference type="ARBA" id="ARBA00004936"/>
    </source>
</evidence>
<dbReference type="PROSITE" id="PS51257">
    <property type="entry name" value="PROKAR_LIPOPROTEIN"/>
    <property type="match status" value="1"/>
</dbReference>
<reference evidence="4 5" key="1">
    <citation type="submission" date="2021-06" db="EMBL/GenBank/DDBJ databases">
        <authorList>
            <person name="Sun Q."/>
            <person name="Li D."/>
        </authorList>
    </citation>
    <scope>NUCLEOTIDE SEQUENCE [LARGE SCALE GENOMIC DNA]</scope>
    <source>
        <strain evidence="4 5">MSJd-7</strain>
    </source>
</reference>
<dbReference type="CDD" id="cd16015">
    <property type="entry name" value="LTA_synthase"/>
    <property type="match status" value="1"/>
</dbReference>
<gene>
    <name evidence="4" type="ORF">KQI75_13015</name>
</gene>
<protein>
    <submittedName>
        <fullName evidence="4">LTA synthase family protein</fullName>
    </submittedName>
</protein>
<dbReference type="PANTHER" id="PTHR47371:SF3">
    <property type="entry name" value="PHOSPHOGLYCEROL TRANSFERASE I"/>
    <property type="match status" value="1"/>
</dbReference>
<dbReference type="Pfam" id="PF00884">
    <property type="entry name" value="Sulfatase"/>
    <property type="match status" value="1"/>
</dbReference>
<name>A0ABS6EUZ3_9FIRM</name>
<organism evidence="4 5">
    <name type="scientific">Butyricicoccus intestinisimiae</name>
    <dbReference type="NCBI Taxonomy" id="2841509"/>
    <lineage>
        <taxon>Bacteria</taxon>
        <taxon>Bacillati</taxon>
        <taxon>Bacillota</taxon>
        <taxon>Clostridia</taxon>
        <taxon>Eubacteriales</taxon>
        <taxon>Butyricicoccaceae</taxon>
        <taxon>Butyricicoccus</taxon>
    </lineage>
</organism>
<feature type="transmembrane region" description="Helical" evidence="2">
    <location>
        <begin position="139"/>
        <end position="157"/>
    </location>
</feature>
<feature type="transmembrane region" description="Helical" evidence="2">
    <location>
        <begin position="31"/>
        <end position="52"/>
    </location>
</feature>
<comment type="pathway">
    <text evidence="1">Cell wall biogenesis; lipoteichoic acid biosynthesis.</text>
</comment>
<dbReference type="InterPro" id="IPR000917">
    <property type="entry name" value="Sulfatase_N"/>
</dbReference>
<dbReference type="PANTHER" id="PTHR47371">
    <property type="entry name" value="LIPOTEICHOIC ACID SYNTHASE"/>
    <property type="match status" value="1"/>
</dbReference>
<evidence type="ECO:0000259" key="3">
    <source>
        <dbReference type="Pfam" id="PF00884"/>
    </source>
</evidence>
<dbReference type="RefSeq" id="WP_216471267.1">
    <property type="nucleotide sequence ID" value="NZ_JAHLQI010000010.1"/>
</dbReference>
<keyword evidence="2" id="KW-0472">Membrane</keyword>
<comment type="caution">
    <text evidence="4">The sequence shown here is derived from an EMBL/GenBank/DDBJ whole genome shotgun (WGS) entry which is preliminary data.</text>
</comment>
<dbReference type="EMBL" id="JAHLQI010000010">
    <property type="protein sequence ID" value="MBU5491524.1"/>
    <property type="molecule type" value="Genomic_DNA"/>
</dbReference>
<proteinExistence type="predicted"/>
<sequence>MSRCYVIRLYGLPWLAWFAPALFVSCISHTAAFFPLLCSAVWAAICTALLSLLPQAAARLLGTLANLLVICYALIQSGYFCIFQRFLWLRDLAYLRDGAAFANSVFSYLSVGFLAGAAGLLALSLLACRLRPRTQPNRFRFVPVCFGALTAAALVSFCAPDNTRYDALGVCKTVGLYQTAAYDISEHFMQPALCQTDAEQARAQVSAYLNAYGSAGASNSMTGKLRGKNVILVLMESADDWTITQDSAPTITRLMQEGIQFTNFCTPLYGSARTFNSEFAMNTGIFSPTDGTLVTSYQTNDFSESLPNQFRTSGYTANAFHYNSPSFYSRGVMDPAMGYEQYISYMDYTNNSFSSELYEDCFVLTNPALQNKLLPTDRPFFNFVISRNAHMPYGNGDSVGTYALQKYPQYANCDSCSEVPYYYAKIRLLDDFFAQLLQTLQQRGLLDNTVIIGVTDHYAYTMNDQQRVRELSHVPADLLVERTPCFIWSADMQPMTVTKPCNTTDLAPTLLNLFGMDCAGYLGHDIFDETYAGYAIFSDGSWITSDAVYQNGAVAYTFPNHTITQTEIAAMNTRTSRYLAANNQILSSDYYCR</sequence>
<dbReference type="Proteomes" id="UP000783588">
    <property type="component" value="Unassembled WGS sequence"/>
</dbReference>
<keyword evidence="2" id="KW-1133">Transmembrane helix</keyword>
<feature type="domain" description="Sulfatase N-terminal" evidence="3">
    <location>
        <begin position="228"/>
        <end position="516"/>
    </location>
</feature>
<feature type="transmembrane region" description="Helical" evidence="2">
    <location>
        <begin position="106"/>
        <end position="127"/>
    </location>
</feature>